<protein>
    <submittedName>
        <fullName evidence="2">Diguanylate cyclase (GGDEF) domain-containing protein</fullName>
    </submittedName>
</protein>
<dbReference type="OrthoDB" id="23692at2"/>
<dbReference type="EMBL" id="FO203431">
    <property type="protein sequence ID" value="CCH85740.1"/>
    <property type="molecule type" value="Genomic_DNA"/>
</dbReference>
<gene>
    <name evidence="2" type="ordered locus">MODMU_0278</name>
</gene>
<dbReference type="SMART" id="SM00267">
    <property type="entry name" value="GGDEF"/>
    <property type="match status" value="1"/>
</dbReference>
<dbReference type="GO" id="GO:0052621">
    <property type="term" value="F:diguanylate cyclase activity"/>
    <property type="evidence" value="ECO:0007669"/>
    <property type="project" value="TreeGrafter"/>
</dbReference>
<dbReference type="Pfam" id="PF00990">
    <property type="entry name" value="GGDEF"/>
    <property type="match status" value="1"/>
</dbReference>
<dbReference type="PROSITE" id="PS50887">
    <property type="entry name" value="GGDEF"/>
    <property type="match status" value="1"/>
</dbReference>
<feature type="domain" description="GGDEF" evidence="1">
    <location>
        <begin position="408"/>
        <end position="540"/>
    </location>
</feature>
<dbReference type="NCBIfam" id="TIGR00254">
    <property type="entry name" value="GGDEF"/>
    <property type="match status" value="1"/>
</dbReference>
<dbReference type="PANTHER" id="PTHR45138:SF9">
    <property type="entry name" value="DIGUANYLATE CYCLASE DGCM-RELATED"/>
    <property type="match status" value="1"/>
</dbReference>
<dbReference type="KEGG" id="mmar:MODMU_0278"/>
<dbReference type="GO" id="GO:1902201">
    <property type="term" value="P:negative regulation of bacterial-type flagellum-dependent cell motility"/>
    <property type="evidence" value="ECO:0007669"/>
    <property type="project" value="TreeGrafter"/>
</dbReference>
<dbReference type="InterPro" id="IPR029787">
    <property type="entry name" value="Nucleotide_cyclase"/>
</dbReference>
<dbReference type="InterPro" id="IPR000160">
    <property type="entry name" value="GGDEF_dom"/>
</dbReference>
<dbReference type="PANTHER" id="PTHR45138">
    <property type="entry name" value="REGULATORY COMPONENTS OF SENSORY TRANSDUCTION SYSTEM"/>
    <property type="match status" value="1"/>
</dbReference>
<dbReference type="FunFam" id="3.30.70.270:FF:000001">
    <property type="entry name" value="Diguanylate cyclase domain protein"/>
    <property type="match status" value="1"/>
</dbReference>
<evidence type="ECO:0000313" key="3">
    <source>
        <dbReference type="Proteomes" id="UP000006461"/>
    </source>
</evidence>
<reference evidence="2 3" key="1">
    <citation type="journal article" date="2012" name="J. Bacteriol.">
        <title>Genome Sequence of Radiation-Resistant Modestobacter marinus Strain BC501, a Representative Actinobacterium That Thrives on Calcareous Stone Surfaces.</title>
        <authorList>
            <person name="Normand P."/>
            <person name="Gury J."/>
            <person name="Pujic P."/>
            <person name="Chouaia B."/>
            <person name="Crotti E."/>
            <person name="Brusetti L."/>
            <person name="Daffonchio D."/>
            <person name="Vacherie B."/>
            <person name="Barbe V."/>
            <person name="Medigue C."/>
            <person name="Calteau A."/>
            <person name="Ghodhbane-Gtari F."/>
            <person name="Essoussi I."/>
            <person name="Nouioui I."/>
            <person name="Abbassi-Ghozzi I."/>
            <person name="Gtari M."/>
        </authorList>
    </citation>
    <scope>NUCLEOTIDE SEQUENCE [LARGE SCALE GENOMIC DNA]</scope>
    <source>
        <strain evidence="3">BC 501</strain>
    </source>
</reference>
<dbReference type="GO" id="GO:0043709">
    <property type="term" value="P:cell adhesion involved in single-species biofilm formation"/>
    <property type="evidence" value="ECO:0007669"/>
    <property type="project" value="TreeGrafter"/>
</dbReference>
<organism evidence="2 3">
    <name type="scientific">Modestobacter italicus (strain DSM 44449 / CECT 9708 / BC 501)</name>
    <dbReference type="NCBI Taxonomy" id="2732864"/>
    <lineage>
        <taxon>Bacteria</taxon>
        <taxon>Bacillati</taxon>
        <taxon>Actinomycetota</taxon>
        <taxon>Actinomycetes</taxon>
        <taxon>Geodermatophilales</taxon>
        <taxon>Geodermatophilaceae</taxon>
        <taxon>Modestobacter</taxon>
    </lineage>
</organism>
<dbReference type="GO" id="GO:0005886">
    <property type="term" value="C:plasma membrane"/>
    <property type="evidence" value="ECO:0007669"/>
    <property type="project" value="TreeGrafter"/>
</dbReference>
<proteinExistence type="predicted"/>
<dbReference type="InterPro" id="IPR050469">
    <property type="entry name" value="Diguanylate_Cyclase"/>
</dbReference>
<dbReference type="InterPro" id="IPR043128">
    <property type="entry name" value="Rev_trsase/Diguanyl_cyclase"/>
</dbReference>
<dbReference type="Proteomes" id="UP000006461">
    <property type="component" value="Chromosome"/>
</dbReference>
<evidence type="ECO:0000313" key="2">
    <source>
        <dbReference type="EMBL" id="CCH85740.1"/>
    </source>
</evidence>
<evidence type="ECO:0000259" key="1">
    <source>
        <dbReference type="PROSITE" id="PS50887"/>
    </source>
</evidence>
<dbReference type="AlphaFoldDB" id="I4EQS7"/>
<dbReference type="Gene3D" id="3.30.70.270">
    <property type="match status" value="1"/>
</dbReference>
<sequence length="584" mass="63588">MRPGTVDDQLLEDARWRLLSASDPSDARVFSAELADVADALAGSGEPCWDAWSAAFTARAALLAGDVAGSATEVATARAALERCSPTAERALTLAYLAHVEVTADRFDVALHLAVDASLLADQVSAEDPSRPLHQAHHWLSLALTRLDLEELAVAQALRGVRVAGALPDLGDQWQLLRLCAQQHAELAQTVHRRGDAVRSRELADVAVRCATSARELPWEPTDPDSDLLDVVQAWAIALRGELDDALLPLRRVRRHLQSGDPALWLVGYTDLVLSRLLSRLCVRDADLGRLHGEEAVELLVSASGAFAAAGDRRRYRQCLLELGRATAAVGSTVEAMHWLDAYRAETSRSHLPGRELWAEMFVRRSRLREAERQTAVLRRHALEDPLTGLGNRRSAERRMGELRTDREAVSLAVVDVDGFKAVNDEHSHLHGDAVLRRVAELLRQHCRTGDEVFRWAGDEFVVVLPSTAEPQAVVAMERLRSAVADADWAALDVGRPVTVSIGVATSTGVRSWRELFDAADLHLFAAKRSGRNRVRAAGGQLPAAPVDAPATRPAGSVDELVAEVLGSARRRPGWAFEDNEVAS</sequence>
<dbReference type="CDD" id="cd01949">
    <property type="entry name" value="GGDEF"/>
    <property type="match status" value="1"/>
</dbReference>
<dbReference type="SUPFAM" id="SSF55073">
    <property type="entry name" value="Nucleotide cyclase"/>
    <property type="match status" value="1"/>
</dbReference>
<accession>I4EQS7</accession>
<dbReference type="STRING" id="477641.MODMU_0278"/>
<dbReference type="OMA" id="EMFVRRS"/>
<keyword evidence="3" id="KW-1185">Reference proteome</keyword>
<dbReference type="HOGENOM" id="CLU_466774_0_0_11"/>
<name>I4EQS7_MODI5</name>
<dbReference type="eggNOG" id="COG3706">
    <property type="taxonomic scope" value="Bacteria"/>
</dbReference>